<dbReference type="EMBL" id="CADCVN010001664">
    <property type="protein sequence ID" value="CAA9540256.1"/>
    <property type="molecule type" value="Genomic_DNA"/>
</dbReference>
<dbReference type="InterPro" id="IPR015306">
    <property type="entry name" value="Restrct_endonuc_II_PvuII"/>
</dbReference>
<reference evidence="1" key="1">
    <citation type="submission" date="2020-02" db="EMBL/GenBank/DDBJ databases">
        <authorList>
            <person name="Meier V. D."/>
        </authorList>
    </citation>
    <scope>NUCLEOTIDE SEQUENCE</scope>
    <source>
        <strain evidence="1">AVDCRST_MAG96</strain>
    </source>
</reference>
<organism evidence="1">
    <name type="scientific">uncultured Segetibacter sp</name>
    <dbReference type="NCBI Taxonomy" id="481133"/>
    <lineage>
        <taxon>Bacteria</taxon>
        <taxon>Pseudomonadati</taxon>
        <taxon>Bacteroidota</taxon>
        <taxon>Chitinophagia</taxon>
        <taxon>Chitinophagales</taxon>
        <taxon>Chitinophagaceae</taxon>
        <taxon>Segetibacter</taxon>
        <taxon>environmental samples</taxon>
    </lineage>
</organism>
<protein>
    <submittedName>
        <fullName evidence="1">Uncharacterized protein</fullName>
    </submittedName>
</protein>
<name>A0A6J4U6D2_9BACT</name>
<dbReference type="InterPro" id="IPR038402">
    <property type="entry name" value="PvuII_sf"/>
</dbReference>
<accession>A0A6J4U6D2</accession>
<dbReference type="Pfam" id="PF09225">
    <property type="entry name" value="Endonuc-PvuII"/>
    <property type="match status" value="1"/>
</dbReference>
<evidence type="ECO:0000313" key="1">
    <source>
        <dbReference type="EMBL" id="CAA9540256.1"/>
    </source>
</evidence>
<dbReference type="AlphaFoldDB" id="A0A6J4U6D2"/>
<gene>
    <name evidence="1" type="ORF">AVDCRST_MAG96-4241</name>
</gene>
<dbReference type="Gene3D" id="3.40.210.10">
    <property type="entry name" value="PVUII Endonuclease, subunit A"/>
    <property type="match status" value="1"/>
</dbReference>
<sequence>MNKVQVPITLIQIYRLTPELLEEKFQEWEQKIKIKNEPLNNPKIPLKLVKKGQLVYPKD</sequence>
<proteinExistence type="predicted"/>